<evidence type="ECO:0000313" key="3">
    <source>
        <dbReference type="EMBL" id="GMH27542.1"/>
    </source>
</evidence>
<feature type="domain" description="RING-type" evidence="2">
    <location>
        <begin position="94"/>
        <end position="136"/>
    </location>
</feature>
<sequence>MDILLVTSSLSLSLLLLTCFYFLGLYSSMAINHSITPNRRVLIATHLRSSWSLLLYHTIFFHRIDYPNYSEEERQELPSTRHESNPDSAETAECRVCLCQIQQGEEIRELRCGHLFHRVCLDGWTGIGHTTCPLCRYRLAPPTKEGEDAEVICFQFCCSDSNGSRHR</sequence>
<dbReference type="AlphaFoldDB" id="A0AAD3TF93"/>
<dbReference type="SMART" id="SM00184">
    <property type="entry name" value="RING"/>
    <property type="match status" value="1"/>
</dbReference>
<accession>A0AAD3TF93</accession>
<comment type="caution">
    <text evidence="3">The sequence shown here is derived from an EMBL/GenBank/DDBJ whole genome shotgun (WGS) entry which is preliminary data.</text>
</comment>
<organism evidence="3 4">
    <name type="scientific">Nepenthes gracilis</name>
    <name type="common">Slender pitcher plant</name>
    <dbReference type="NCBI Taxonomy" id="150966"/>
    <lineage>
        <taxon>Eukaryota</taxon>
        <taxon>Viridiplantae</taxon>
        <taxon>Streptophyta</taxon>
        <taxon>Embryophyta</taxon>
        <taxon>Tracheophyta</taxon>
        <taxon>Spermatophyta</taxon>
        <taxon>Magnoliopsida</taxon>
        <taxon>eudicotyledons</taxon>
        <taxon>Gunneridae</taxon>
        <taxon>Pentapetalae</taxon>
        <taxon>Caryophyllales</taxon>
        <taxon>Nepenthaceae</taxon>
        <taxon>Nepenthes</taxon>
    </lineage>
</organism>
<dbReference type="PANTHER" id="PTHR47258:SF1">
    <property type="entry name" value="E3 UBIQUITIN-PROTEIN LIGASE XERICO-RELATED"/>
    <property type="match status" value="1"/>
</dbReference>
<keyword evidence="1" id="KW-0479">Metal-binding</keyword>
<dbReference type="Proteomes" id="UP001279734">
    <property type="component" value="Unassembled WGS sequence"/>
</dbReference>
<dbReference type="SUPFAM" id="SSF57850">
    <property type="entry name" value="RING/U-box"/>
    <property type="match status" value="1"/>
</dbReference>
<gene>
    <name evidence="3" type="ORF">Nepgr_029385</name>
</gene>
<evidence type="ECO:0000256" key="1">
    <source>
        <dbReference type="PROSITE-ProRule" id="PRU00175"/>
    </source>
</evidence>
<dbReference type="PANTHER" id="PTHR47258">
    <property type="match status" value="1"/>
</dbReference>
<dbReference type="Gene3D" id="3.30.40.10">
    <property type="entry name" value="Zinc/RING finger domain, C3HC4 (zinc finger)"/>
    <property type="match status" value="1"/>
</dbReference>
<dbReference type="GO" id="GO:0008270">
    <property type="term" value="F:zinc ion binding"/>
    <property type="evidence" value="ECO:0007669"/>
    <property type="project" value="UniProtKB-KW"/>
</dbReference>
<keyword evidence="4" id="KW-1185">Reference proteome</keyword>
<dbReference type="InterPro" id="IPR044249">
    <property type="entry name" value="XERICO-like"/>
</dbReference>
<reference evidence="3" key="1">
    <citation type="submission" date="2023-05" db="EMBL/GenBank/DDBJ databases">
        <title>Nepenthes gracilis genome sequencing.</title>
        <authorList>
            <person name="Fukushima K."/>
        </authorList>
    </citation>
    <scope>NUCLEOTIDE SEQUENCE</scope>
    <source>
        <strain evidence="3">SING2019-196</strain>
    </source>
</reference>
<dbReference type="PROSITE" id="PS50089">
    <property type="entry name" value="ZF_RING_2"/>
    <property type="match status" value="1"/>
</dbReference>
<protein>
    <recommendedName>
        <fullName evidence="2">RING-type domain-containing protein</fullName>
    </recommendedName>
</protein>
<dbReference type="InterPro" id="IPR001841">
    <property type="entry name" value="Znf_RING"/>
</dbReference>
<evidence type="ECO:0000313" key="4">
    <source>
        <dbReference type="Proteomes" id="UP001279734"/>
    </source>
</evidence>
<keyword evidence="1" id="KW-0862">Zinc</keyword>
<keyword evidence="1" id="KW-0863">Zinc-finger</keyword>
<name>A0AAD3TF93_NEPGR</name>
<dbReference type="Pfam" id="PF13639">
    <property type="entry name" value="zf-RING_2"/>
    <property type="match status" value="1"/>
</dbReference>
<dbReference type="EMBL" id="BSYO01000033">
    <property type="protein sequence ID" value="GMH27542.1"/>
    <property type="molecule type" value="Genomic_DNA"/>
</dbReference>
<evidence type="ECO:0000259" key="2">
    <source>
        <dbReference type="PROSITE" id="PS50089"/>
    </source>
</evidence>
<dbReference type="InterPro" id="IPR013083">
    <property type="entry name" value="Znf_RING/FYVE/PHD"/>
</dbReference>
<proteinExistence type="predicted"/>